<dbReference type="InterPro" id="IPR036909">
    <property type="entry name" value="Cyt_c-like_dom_sf"/>
</dbReference>
<gene>
    <name evidence="6" type="ORF">YM304_31800</name>
</gene>
<keyword evidence="7" id="KW-1185">Reference proteome</keyword>
<dbReference type="GO" id="GO:0009055">
    <property type="term" value="F:electron transfer activity"/>
    <property type="evidence" value="ECO:0007669"/>
    <property type="project" value="InterPro"/>
</dbReference>
<dbReference type="InterPro" id="IPR009056">
    <property type="entry name" value="Cyt_c-like_dom"/>
</dbReference>
<feature type="domain" description="Cytochrome c" evidence="5">
    <location>
        <begin position="92"/>
        <end position="177"/>
    </location>
</feature>
<dbReference type="OrthoDB" id="9779283at2"/>
<accession>A0A6C7E718</accession>
<evidence type="ECO:0000256" key="3">
    <source>
        <dbReference type="ARBA" id="ARBA00023004"/>
    </source>
</evidence>
<evidence type="ECO:0000259" key="5">
    <source>
        <dbReference type="PROSITE" id="PS51007"/>
    </source>
</evidence>
<reference evidence="6 7" key="1">
    <citation type="journal article" date="2013" name="Int. J. Syst. Evol. Microbiol.">
        <title>Ilumatobacter nonamiense sp. nov. and Ilumatobacter coccineum sp. nov., isolated from seashore sand.</title>
        <authorList>
            <person name="Matsumoto A."/>
            <person name="Kasai H."/>
            <person name="Matsuo Y."/>
            <person name="Shizuri Y."/>
            <person name="Ichikawa N."/>
            <person name="Fujita N."/>
            <person name="Omura S."/>
            <person name="Takahashi Y."/>
        </authorList>
    </citation>
    <scope>NUCLEOTIDE SEQUENCE [LARGE SCALE GENOMIC DNA]</scope>
    <source>
        <strain evidence="7">NBRC 103263 / KCTC 29153 / YM16-304</strain>
    </source>
</reference>
<name>A0A6C7E718_ILUCY</name>
<protein>
    <recommendedName>
        <fullName evidence="5">Cytochrome c domain-containing protein</fullName>
    </recommendedName>
</protein>
<evidence type="ECO:0000256" key="2">
    <source>
        <dbReference type="ARBA" id="ARBA00022723"/>
    </source>
</evidence>
<organism evidence="6 7">
    <name type="scientific">Ilumatobacter coccineus (strain NBRC 103263 / KCTC 29153 / YM16-304)</name>
    <dbReference type="NCBI Taxonomy" id="1313172"/>
    <lineage>
        <taxon>Bacteria</taxon>
        <taxon>Bacillati</taxon>
        <taxon>Actinomycetota</taxon>
        <taxon>Acidimicrobiia</taxon>
        <taxon>Acidimicrobiales</taxon>
        <taxon>Ilumatobacteraceae</taxon>
        <taxon>Ilumatobacter</taxon>
    </lineage>
</organism>
<dbReference type="AlphaFoldDB" id="A0A6C7E718"/>
<evidence type="ECO:0000313" key="7">
    <source>
        <dbReference type="Proteomes" id="UP000011863"/>
    </source>
</evidence>
<keyword evidence="1 4" id="KW-0349">Heme</keyword>
<dbReference type="EMBL" id="AP012057">
    <property type="protein sequence ID" value="BAN03494.1"/>
    <property type="molecule type" value="Genomic_DNA"/>
</dbReference>
<proteinExistence type="predicted"/>
<dbReference type="SUPFAM" id="SSF46626">
    <property type="entry name" value="Cytochrome c"/>
    <property type="match status" value="1"/>
</dbReference>
<dbReference type="GO" id="GO:0046872">
    <property type="term" value="F:metal ion binding"/>
    <property type="evidence" value="ECO:0007669"/>
    <property type="project" value="UniProtKB-KW"/>
</dbReference>
<dbReference type="Gene3D" id="1.10.760.10">
    <property type="entry name" value="Cytochrome c-like domain"/>
    <property type="match status" value="1"/>
</dbReference>
<dbReference type="Proteomes" id="UP000011863">
    <property type="component" value="Chromosome"/>
</dbReference>
<keyword evidence="3 4" id="KW-0408">Iron</keyword>
<dbReference type="GO" id="GO:0020037">
    <property type="term" value="F:heme binding"/>
    <property type="evidence" value="ECO:0007669"/>
    <property type="project" value="InterPro"/>
</dbReference>
<dbReference type="KEGG" id="aym:YM304_31800"/>
<dbReference type="Pfam" id="PF00034">
    <property type="entry name" value="Cytochrom_C"/>
    <property type="match status" value="1"/>
</dbReference>
<dbReference type="PROSITE" id="PS51007">
    <property type="entry name" value="CYTC"/>
    <property type="match status" value="1"/>
</dbReference>
<evidence type="ECO:0000256" key="4">
    <source>
        <dbReference type="PROSITE-ProRule" id="PRU00433"/>
    </source>
</evidence>
<sequence>MRVRSARRSRVPPRRGGEVAISTMCRSLGSVFDVNHATGPHRRNEATVGERVPFWRRHATIASCVTATLVVVAASCGGGSEEADSRTGATSEGGVTGESLYRANCASCHGVDLRGTDVGPSHLSIVYEPGHHGDDAFRSAILNGARQHHWNFGDMAPVPGLDAEEIDDIIAYVRSEQQRRGFER</sequence>
<keyword evidence="2 4" id="KW-0479">Metal-binding</keyword>
<evidence type="ECO:0000313" key="6">
    <source>
        <dbReference type="EMBL" id="BAN03494.1"/>
    </source>
</evidence>
<evidence type="ECO:0000256" key="1">
    <source>
        <dbReference type="ARBA" id="ARBA00022617"/>
    </source>
</evidence>